<evidence type="ECO:0000256" key="12">
    <source>
        <dbReference type="ARBA" id="ARBA00022723"/>
    </source>
</evidence>
<dbReference type="UniPathway" id="UPA00072"/>
<comment type="similarity">
    <text evidence="5">In the N-terminal section; belongs to the radical SAM superfamily. CofG family.</text>
</comment>
<evidence type="ECO:0000256" key="9">
    <source>
        <dbReference type="ARBA" id="ARBA00022485"/>
    </source>
</evidence>
<dbReference type="SFLD" id="SFLDG01064">
    <property type="entry name" value="F420__menaquinone_cofactor_bio"/>
    <property type="match status" value="2"/>
</dbReference>
<feature type="domain" description="Radical SAM core" evidence="18">
    <location>
        <begin position="418"/>
        <end position="655"/>
    </location>
</feature>
<evidence type="ECO:0000256" key="11">
    <source>
        <dbReference type="ARBA" id="ARBA00022691"/>
    </source>
</evidence>
<dbReference type="PANTHER" id="PTHR43076:SF1">
    <property type="entry name" value="LIPOYL SYNTHASE 2"/>
    <property type="match status" value="1"/>
</dbReference>
<dbReference type="SMART" id="SM00729">
    <property type="entry name" value="Elp3"/>
    <property type="match status" value="2"/>
</dbReference>
<dbReference type="Pfam" id="PF04055">
    <property type="entry name" value="Radical_SAM"/>
    <property type="match status" value="2"/>
</dbReference>
<evidence type="ECO:0000256" key="7">
    <source>
        <dbReference type="ARBA" id="ARBA00012289"/>
    </source>
</evidence>
<dbReference type="InterPro" id="IPR020050">
    <property type="entry name" value="FO_synthase_su2"/>
</dbReference>
<dbReference type="Gene3D" id="3.20.20.70">
    <property type="entry name" value="Aldolase class I"/>
    <property type="match status" value="2"/>
</dbReference>
<feature type="domain" description="Radical SAM core" evidence="18">
    <location>
        <begin position="5"/>
        <end position="233"/>
    </location>
</feature>
<name>A0A6J7HIS2_9ZZZZ</name>
<evidence type="ECO:0000256" key="15">
    <source>
        <dbReference type="ARBA" id="ARBA00023239"/>
    </source>
</evidence>
<dbReference type="PANTHER" id="PTHR43076">
    <property type="entry name" value="FO SYNTHASE (COFH)"/>
    <property type="match status" value="1"/>
</dbReference>
<evidence type="ECO:0000256" key="1">
    <source>
        <dbReference type="ARBA" id="ARBA00001966"/>
    </source>
</evidence>
<dbReference type="GO" id="GO:0141093">
    <property type="term" value="F:5-amino-6-(D-ribitylamino)uracil--L-tyrosine 4-hydroxyphenyl transferase activity"/>
    <property type="evidence" value="ECO:0007669"/>
    <property type="project" value="UniProtKB-EC"/>
</dbReference>
<gene>
    <name evidence="19" type="ORF">UFOPK3674_00386</name>
</gene>
<dbReference type="SFLD" id="SFLDF00294">
    <property type="entry name" value="7_8-didemethyl-8-hydroxy-5-dea"/>
    <property type="match status" value="1"/>
</dbReference>
<dbReference type="InterPro" id="IPR019939">
    <property type="entry name" value="CofG_family"/>
</dbReference>
<dbReference type="EC" id="2.5.1.147" evidence="7"/>
<dbReference type="InterPro" id="IPR019940">
    <property type="entry name" value="CofH_family"/>
</dbReference>
<comment type="function">
    <text evidence="2">Catalyzes the radical-mediated synthesis of 7,8-didemethyl-8-hydroxy-5-deazariboflavin (FO) from 5-amino-6-(D-ribitylamino)uracil and L-tyrosine.</text>
</comment>
<dbReference type="GO" id="GO:0051539">
    <property type="term" value="F:4 iron, 4 sulfur cluster binding"/>
    <property type="evidence" value="ECO:0007669"/>
    <property type="project" value="UniProtKB-KW"/>
</dbReference>
<evidence type="ECO:0000256" key="3">
    <source>
        <dbReference type="ARBA" id="ARBA00004712"/>
    </source>
</evidence>
<reference evidence="19" key="1">
    <citation type="submission" date="2020-05" db="EMBL/GenBank/DDBJ databases">
        <authorList>
            <person name="Chiriac C."/>
            <person name="Salcher M."/>
            <person name="Ghai R."/>
            <person name="Kavagutti S V."/>
        </authorList>
    </citation>
    <scope>NUCLEOTIDE SEQUENCE</scope>
</reference>
<dbReference type="InterPro" id="IPR013785">
    <property type="entry name" value="Aldolase_TIM"/>
</dbReference>
<accession>A0A6J7HIS2</accession>
<dbReference type="AlphaFoldDB" id="A0A6J7HIS2"/>
<keyword evidence="14" id="KW-0411">Iron-sulfur</keyword>
<dbReference type="NCBIfam" id="TIGR00423">
    <property type="entry name" value="CofH family radical SAM protein"/>
    <property type="match status" value="1"/>
</dbReference>
<keyword evidence="10" id="KW-0808">Transferase</keyword>
<evidence type="ECO:0000256" key="4">
    <source>
        <dbReference type="ARBA" id="ARBA00010051"/>
    </source>
</evidence>
<evidence type="ECO:0000256" key="14">
    <source>
        <dbReference type="ARBA" id="ARBA00023014"/>
    </source>
</evidence>
<dbReference type="HAMAP" id="MF_01611">
    <property type="entry name" value="FO_synth_sub1"/>
    <property type="match status" value="1"/>
</dbReference>
<dbReference type="InterPro" id="IPR034405">
    <property type="entry name" value="F420"/>
</dbReference>
<keyword evidence="12" id="KW-0479">Metal-binding</keyword>
<evidence type="ECO:0000256" key="2">
    <source>
        <dbReference type="ARBA" id="ARBA00003692"/>
    </source>
</evidence>
<keyword evidence="13" id="KW-0408">Iron</keyword>
<evidence type="ECO:0000256" key="8">
    <source>
        <dbReference type="ARBA" id="ARBA00022220"/>
    </source>
</evidence>
<dbReference type="NCBIfam" id="TIGR03551">
    <property type="entry name" value="F420_cofH"/>
    <property type="match status" value="1"/>
</dbReference>
<keyword evidence="11" id="KW-0949">S-adenosyl-L-methionine</keyword>
<dbReference type="EMBL" id="CAFBMX010000002">
    <property type="protein sequence ID" value="CAB4918496.1"/>
    <property type="molecule type" value="Genomic_DNA"/>
</dbReference>
<evidence type="ECO:0000313" key="19">
    <source>
        <dbReference type="EMBL" id="CAB4918496.1"/>
    </source>
</evidence>
<proteinExistence type="inferred from homology"/>
<evidence type="ECO:0000256" key="5">
    <source>
        <dbReference type="ARBA" id="ARBA00010826"/>
    </source>
</evidence>
<organism evidence="19">
    <name type="scientific">freshwater metagenome</name>
    <dbReference type="NCBI Taxonomy" id="449393"/>
    <lineage>
        <taxon>unclassified sequences</taxon>
        <taxon>metagenomes</taxon>
        <taxon>ecological metagenomes</taxon>
    </lineage>
</organism>
<evidence type="ECO:0000256" key="16">
    <source>
        <dbReference type="ARBA" id="ARBA00048468"/>
    </source>
</evidence>
<keyword evidence="9" id="KW-0004">4Fe-4S</keyword>
<evidence type="ECO:0000256" key="6">
    <source>
        <dbReference type="ARBA" id="ARBA00012126"/>
    </source>
</evidence>
<dbReference type="InterPro" id="IPR045567">
    <property type="entry name" value="CofH/MnqC-like_C"/>
</dbReference>
<evidence type="ECO:0000256" key="10">
    <source>
        <dbReference type="ARBA" id="ARBA00022679"/>
    </source>
</evidence>
<dbReference type="SFLD" id="SFLDS00029">
    <property type="entry name" value="Radical_SAM"/>
    <property type="match status" value="2"/>
</dbReference>
<dbReference type="SFLD" id="SFLDG01389">
    <property type="entry name" value="menaquinone_synthsis_involved"/>
    <property type="match status" value="1"/>
</dbReference>
<dbReference type="PROSITE" id="PS51918">
    <property type="entry name" value="RADICAL_SAM"/>
    <property type="match status" value="2"/>
</dbReference>
<comment type="pathway">
    <text evidence="3">Cofactor biosynthesis; coenzyme F0 biosynthesis.</text>
</comment>
<comment type="catalytic activity">
    <reaction evidence="16">
        <text>5-amino-6-(D-ribitylamino)uracil + L-tyrosine + S-adenosyl-L-methionine = 5-amino-5-(4-hydroxybenzyl)-6-(D-ribitylimino)-5,6-dihydrouracil + 2-iminoacetate + 5'-deoxyadenosine + L-methionine + H(+)</text>
        <dbReference type="Rhea" id="RHEA:55200"/>
        <dbReference type="ChEBI" id="CHEBI:15378"/>
        <dbReference type="ChEBI" id="CHEBI:15934"/>
        <dbReference type="ChEBI" id="CHEBI:17319"/>
        <dbReference type="ChEBI" id="CHEBI:57844"/>
        <dbReference type="ChEBI" id="CHEBI:58315"/>
        <dbReference type="ChEBI" id="CHEBI:59789"/>
        <dbReference type="ChEBI" id="CHEBI:77846"/>
        <dbReference type="ChEBI" id="CHEBI:85936"/>
        <dbReference type="EC" id="2.5.1.147"/>
    </reaction>
</comment>
<dbReference type="NCBIfam" id="NF004884">
    <property type="entry name" value="PRK06245.1"/>
    <property type="match status" value="1"/>
</dbReference>
<dbReference type="GO" id="GO:0044689">
    <property type="term" value="F:7,8-didemethyl-8-hydroxy-5-deazariboflavin synthase activity"/>
    <property type="evidence" value="ECO:0007669"/>
    <property type="project" value="UniProtKB-EC"/>
</dbReference>
<dbReference type="GO" id="GO:0046872">
    <property type="term" value="F:metal ion binding"/>
    <property type="evidence" value="ECO:0007669"/>
    <property type="project" value="UniProtKB-KW"/>
</dbReference>
<dbReference type="Pfam" id="PF19288">
    <property type="entry name" value="CofH_C"/>
    <property type="match status" value="1"/>
</dbReference>
<evidence type="ECO:0000256" key="17">
    <source>
        <dbReference type="ARBA" id="ARBA00048974"/>
    </source>
</evidence>
<protein>
    <recommendedName>
        <fullName evidence="8">FO synthase</fullName>
        <ecNumber evidence="7">2.5.1.147</ecNumber>
        <ecNumber evidence="6">4.3.1.32</ecNumber>
    </recommendedName>
</protein>
<comment type="cofactor">
    <cofactor evidence="1">
        <name>[4Fe-4S] cluster</name>
        <dbReference type="ChEBI" id="CHEBI:49883"/>
    </cofactor>
</comment>
<evidence type="ECO:0000256" key="13">
    <source>
        <dbReference type="ARBA" id="ARBA00023004"/>
    </source>
</evidence>
<dbReference type="InterPro" id="IPR006638">
    <property type="entry name" value="Elp3/MiaA/NifB-like_rSAM"/>
</dbReference>
<dbReference type="CDD" id="cd01335">
    <property type="entry name" value="Radical_SAM"/>
    <property type="match status" value="2"/>
</dbReference>
<dbReference type="InterPro" id="IPR007197">
    <property type="entry name" value="rSAM"/>
</dbReference>
<dbReference type="EC" id="4.3.1.32" evidence="6"/>
<dbReference type="SUPFAM" id="SSF102114">
    <property type="entry name" value="Radical SAM enzymes"/>
    <property type="match status" value="2"/>
</dbReference>
<keyword evidence="15" id="KW-0456">Lyase</keyword>
<comment type="similarity">
    <text evidence="4">In the C-terminal section; belongs to the radical SAM superfamily. CofH family.</text>
</comment>
<evidence type="ECO:0000259" key="18">
    <source>
        <dbReference type="PROSITE" id="PS51918"/>
    </source>
</evidence>
<comment type="catalytic activity">
    <reaction evidence="17">
        <text>5-amino-5-(4-hydroxybenzyl)-6-(D-ribitylimino)-5,6-dihydrouracil + S-adenosyl-L-methionine = 7,8-didemethyl-8-hydroxy-5-deazariboflavin + 5'-deoxyadenosine + L-methionine + NH4(+) + H(+)</text>
        <dbReference type="Rhea" id="RHEA:55204"/>
        <dbReference type="ChEBI" id="CHEBI:15378"/>
        <dbReference type="ChEBI" id="CHEBI:17319"/>
        <dbReference type="ChEBI" id="CHEBI:28938"/>
        <dbReference type="ChEBI" id="CHEBI:57844"/>
        <dbReference type="ChEBI" id="CHEBI:59789"/>
        <dbReference type="ChEBI" id="CHEBI:59904"/>
        <dbReference type="ChEBI" id="CHEBI:85936"/>
        <dbReference type="EC" id="4.3.1.32"/>
    </reaction>
</comment>
<sequence length="755" mass="82870">MRRRVTFSRNFTLSLSRTCVSHCKYCAFQTHRPHLYTPDEVDEQLELAVRRRAKELLILTGDDPGHHPGLRARLAELGFDDFVGYVVWACERALERGLLPHTNLGAVTREELARLREVTASQGLMLESTRTDLVAHQGSPTKDPALRLQTIRWAGELRIPFTTGILIGIGETAADRDEALRALAAVHAEHGHVQEVILQNFVPHRRYYDEEPGEIADAAAEAFWRTGLHDGPVVGAPEWAGPVTIDEMVRLVELTRELMPDVGIQVPPNLSDAWPDLVAAGATDLGGLSANGDHISPEHPFPSPAQVRTRLAQDGVALGERLCVYPQYIDGEWIAQGVLDTIRQAYWSFIPRRGSGRQEAPFAINADLAGPAIEKGRDGVALSVEEITALFADRRPEVIEALRVAADELRAELAGEDVTFVVNRNINMSNICTVGCAFCGFGQGRRSPEAYEVSREDFVGRVHEAVAYGATELCMQSGIHPGWELEDYLGWLRLAKATAPQLHLHAYSPMEIAHMAQLSGLPDAEVFARLLDAGLGSTPGTAAEVLHDGVRERISPNKLPVQRWVEIIEASHRAGLRSTSTVMFGHIEEPWELAEHLRVVRELQERTGGITEFVPLSFIPFHTLLGRTHGIEELSAEENLRHTAIFRLALGRSITNLQASWVKMGIDVATESLRWGVNDLGGTLMEENISRLAGSHHGVRLDPPDLAAAAHRAGRAAAERSTLYTVLERYPVGVLPESDLDLAPVADSVGTVLAA</sequence>
<dbReference type="SFLD" id="SFLDG01388">
    <property type="entry name" value="7_8-didemethyl-8-hydroxy-5-dea"/>
    <property type="match status" value="2"/>
</dbReference>
<dbReference type="InterPro" id="IPR058240">
    <property type="entry name" value="rSAM_sf"/>
</dbReference>